<evidence type="ECO:0000313" key="3">
    <source>
        <dbReference type="Proteomes" id="UP000233556"/>
    </source>
</evidence>
<dbReference type="PROSITE" id="PS50878">
    <property type="entry name" value="RT_POL"/>
    <property type="match status" value="1"/>
</dbReference>
<reference evidence="3" key="2">
    <citation type="submission" date="2017-12" db="EMBL/GenBank/DDBJ databases">
        <title>Genome sequence of the Bar-tailed Godwit (Limosa lapponica baueri).</title>
        <authorList>
            <person name="Lima N.C.B."/>
            <person name="Parody-Merino A.M."/>
            <person name="Battley P.F."/>
            <person name="Fidler A.E."/>
            <person name="Prosdocimi F."/>
        </authorList>
    </citation>
    <scope>NUCLEOTIDE SEQUENCE [LARGE SCALE GENOMIC DNA]</scope>
</reference>
<dbReference type="SUPFAM" id="SSF56219">
    <property type="entry name" value="DNase I-like"/>
    <property type="match status" value="1"/>
</dbReference>
<organism evidence="2 3">
    <name type="scientific">Limosa lapponica baueri</name>
    <dbReference type="NCBI Taxonomy" id="1758121"/>
    <lineage>
        <taxon>Eukaryota</taxon>
        <taxon>Metazoa</taxon>
        <taxon>Chordata</taxon>
        <taxon>Craniata</taxon>
        <taxon>Vertebrata</taxon>
        <taxon>Euteleostomi</taxon>
        <taxon>Archelosauria</taxon>
        <taxon>Archosauria</taxon>
        <taxon>Dinosauria</taxon>
        <taxon>Saurischia</taxon>
        <taxon>Theropoda</taxon>
        <taxon>Coelurosauria</taxon>
        <taxon>Aves</taxon>
        <taxon>Neognathae</taxon>
        <taxon>Neoaves</taxon>
        <taxon>Charadriiformes</taxon>
        <taxon>Scolopacidae</taxon>
        <taxon>Limosa</taxon>
    </lineage>
</organism>
<reference evidence="3" key="1">
    <citation type="submission" date="2017-11" db="EMBL/GenBank/DDBJ databases">
        <authorList>
            <person name="Lima N.C."/>
            <person name="Parody-Merino A.M."/>
            <person name="Battley P.F."/>
            <person name="Fidler A.E."/>
            <person name="Prosdocimi F."/>
        </authorList>
    </citation>
    <scope>NUCLEOTIDE SEQUENCE [LARGE SCALE GENOMIC DNA]</scope>
</reference>
<name>A0A2I0TX23_LIMLA</name>
<dbReference type="InterPro" id="IPR000477">
    <property type="entry name" value="RT_dom"/>
</dbReference>
<gene>
    <name evidence="2" type="ORF">llap_11320</name>
</gene>
<dbReference type="OrthoDB" id="416454at2759"/>
<keyword evidence="3" id="KW-1185">Reference proteome</keyword>
<dbReference type="AlphaFoldDB" id="A0A2I0TX23"/>
<dbReference type="SUPFAM" id="SSF56672">
    <property type="entry name" value="DNA/RNA polymerases"/>
    <property type="match status" value="1"/>
</dbReference>
<dbReference type="CDD" id="cd01650">
    <property type="entry name" value="RT_nLTR_like"/>
    <property type="match status" value="1"/>
</dbReference>
<dbReference type="EMBL" id="KZ506762">
    <property type="protein sequence ID" value="PKU38375.1"/>
    <property type="molecule type" value="Genomic_DNA"/>
</dbReference>
<dbReference type="InterPro" id="IPR036691">
    <property type="entry name" value="Endo/exonu/phosph_ase_sf"/>
</dbReference>
<keyword evidence="2" id="KW-0808">Transferase</keyword>
<dbReference type="InterPro" id="IPR043502">
    <property type="entry name" value="DNA/RNA_pol_sf"/>
</dbReference>
<dbReference type="Gene3D" id="3.60.10.10">
    <property type="entry name" value="Endonuclease/exonuclease/phosphatase"/>
    <property type="match status" value="1"/>
</dbReference>
<accession>A0A2I0TX23</accession>
<dbReference type="PANTHER" id="PTHR33332">
    <property type="entry name" value="REVERSE TRANSCRIPTASE DOMAIN-CONTAINING PROTEIN"/>
    <property type="match status" value="1"/>
</dbReference>
<dbReference type="Pfam" id="PF00078">
    <property type="entry name" value="RVT_1"/>
    <property type="match status" value="1"/>
</dbReference>
<keyword evidence="2" id="KW-0695">RNA-directed DNA polymerase</keyword>
<keyword evidence="2" id="KW-0548">Nucleotidyltransferase</keyword>
<dbReference type="GO" id="GO:0003964">
    <property type="term" value="F:RNA-directed DNA polymerase activity"/>
    <property type="evidence" value="ECO:0007669"/>
    <property type="project" value="UniProtKB-KW"/>
</dbReference>
<feature type="domain" description="Reverse transcriptase" evidence="1">
    <location>
        <begin position="134"/>
        <end position="355"/>
    </location>
</feature>
<protein>
    <submittedName>
        <fullName evidence="2">Rna-directed dna polymerase from mobile element jockey-like</fullName>
    </submittedName>
</protein>
<evidence type="ECO:0000259" key="1">
    <source>
        <dbReference type="PROSITE" id="PS50878"/>
    </source>
</evidence>
<evidence type="ECO:0000313" key="2">
    <source>
        <dbReference type="EMBL" id="PKU38375.1"/>
    </source>
</evidence>
<proteinExistence type="predicted"/>
<sequence length="355" mass="40556">MGNKQEELESIMLLERCDIVAITETWWDESYNWSLGIEGYKLFRRDRQGRRGGGVTLYVKELIECEEMSPKPSLGSDEEIVESLWASPREPQHLEESDKVWTKEALPLVQEYQVKELLSEVDTHKSMGPDGMHLSWRTGEVPEDWRKANVIPVFQKGKKEDLGNYRPVSLTSIPGKMMERLVLGIISKHMEEKKDIRSSQHGFTKGKSCLTNLIAFYDGITGWIDEGRAVDVVYFDFSKAFDTVSHSILIDKLRKCGLEEWTVRWIENWLKERAQRVVIRGTESGWRSVTSGVPQGSVLGPVLFNIFINDLDEGMECTLSKFADDTKLGGVVNMMEGCAAIQQDLDRLESWAERN</sequence>
<dbReference type="Proteomes" id="UP000233556">
    <property type="component" value="Unassembled WGS sequence"/>
</dbReference>